<dbReference type="SUPFAM" id="SSF51126">
    <property type="entry name" value="Pectin lyase-like"/>
    <property type="match status" value="1"/>
</dbReference>
<dbReference type="InterPro" id="IPR013425">
    <property type="entry name" value="Autotrns_rpt"/>
</dbReference>
<keyword evidence="1 2" id="KW-0732">Signal</keyword>
<protein>
    <submittedName>
        <fullName evidence="3">Uncharacterized protein</fullName>
    </submittedName>
</protein>
<keyword evidence="4" id="KW-1185">Reference proteome</keyword>
<evidence type="ECO:0000256" key="2">
    <source>
        <dbReference type="SAM" id="SignalP"/>
    </source>
</evidence>
<feature type="chain" id="PRO_5037422974" evidence="2">
    <location>
        <begin position="23"/>
        <end position="887"/>
    </location>
</feature>
<organism evidence="3 4">
    <name type="scientific">Luteolibacter ambystomatis</name>
    <dbReference type="NCBI Taxonomy" id="2824561"/>
    <lineage>
        <taxon>Bacteria</taxon>
        <taxon>Pseudomonadati</taxon>
        <taxon>Verrucomicrobiota</taxon>
        <taxon>Verrucomicrobiia</taxon>
        <taxon>Verrucomicrobiales</taxon>
        <taxon>Verrucomicrobiaceae</taxon>
        <taxon>Luteolibacter</taxon>
    </lineage>
</organism>
<dbReference type="Proteomes" id="UP000676169">
    <property type="component" value="Chromosome"/>
</dbReference>
<feature type="signal peptide" evidence="2">
    <location>
        <begin position="1"/>
        <end position="22"/>
    </location>
</feature>
<dbReference type="NCBIfam" id="TIGR02601">
    <property type="entry name" value="autotrns_rpt"/>
    <property type="match status" value="1"/>
</dbReference>
<evidence type="ECO:0000313" key="3">
    <source>
        <dbReference type="EMBL" id="QUE49324.1"/>
    </source>
</evidence>
<accession>A0A975G4S3</accession>
<reference evidence="3" key="1">
    <citation type="submission" date="2021-04" db="EMBL/GenBank/DDBJ databases">
        <title>Luteolibacter sp. 32A isolated from the skin of an Anderson's salamander (Ambystoma andersonii).</title>
        <authorList>
            <person name="Spergser J."/>
            <person name="Busse H.-J."/>
        </authorList>
    </citation>
    <scope>NUCLEOTIDE SEQUENCE</scope>
    <source>
        <strain evidence="3">32A</strain>
    </source>
</reference>
<evidence type="ECO:0000256" key="1">
    <source>
        <dbReference type="ARBA" id="ARBA00022729"/>
    </source>
</evidence>
<dbReference type="InterPro" id="IPR011050">
    <property type="entry name" value="Pectin_lyase_fold/virulence"/>
</dbReference>
<gene>
    <name evidence="3" type="ORF">KBB96_10615</name>
</gene>
<sequence length="887" mass="88999">MKPSPLFLSLAMFAAWNSAARATTYTFNGTTSDAWNTDTNWSSSAIAPGTGSSVTRVNINATALYDLGTTATYTGTTGSAEGRSIVIGNNDTGNSKLTVTSGTIVANGGDTSFVGGGQTNSYAGAAQLVLSGGNLTSSGQFGVLTRGTAAANASVTVNSGSTFTADVISFGTFAGSAGSASININSGGVVETRTILETNNVTGTLQLNIDGGKLRASVTGTDQEWVRNTNVGPALRILSNGATFESTDTVGEKRFTCAMVDGGSPAGDVRFTGGGRFIIHADNTNTGKTTVDAGTTLTIGWGGGVGTLGSGQLVNNGTIALNRTTHLSQSAIPGLSGGLQSNFEQKGVNVLTLDVPNSNTGTTTVSTGVVRATNSGALSAGGIVSVKAGAQIALSGGVTIPKDIAVTGAGYTGTFTGTEILAGSRGAISSSAGTNTLNGAVSVTASPVRIGVQEGASLVLNGAITEAVAGCNVIFRGTTAGNGTITLANANNHWTGTSTIYGGSVVLGVDNGLSPNALLNIGTNGVGTSILDLNGHAQELGGIVTDTVNKGASRVQNNAATDATLTLNNTADNTWDGIIQNGATNTVKLVKKGTASQTLTTAQTFTGSTTVQAGTLYLNAALASTQVSVGAAGTLAGFGSIAGSTTVAGVVSPGSTATTVGTLPTHDLSFNGGSYLCQLKAGTCDLLDVTGNLNLTNATLTTAVLQATTLTSYTVARYTGTRTGTFNPGALPSGFFIQYDDVNRTVNLVFGASPYTTWSQGLGMNPSGDGAPNADYDHDGIPNAVEYVLGTDPKTASSSSFMTSSDGTNWTIAFIRNVNSETSDISLSVEASDNLSTWQSFHVGVTTGDSSPGVSVITLDAQTEIITVTIPRGSGNRIFARLRVSAS</sequence>
<evidence type="ECO:0000313" key="4">
    <source>
        <dbReference type="Proteomes" id="UP000676169"/>
    </source>
</evidence>
<dbReference type="AlphaFoldDB" id="A0A975G4S3"/>
<dbReference type="KEGG" id="lamb:KBB96_10615"/>
<dbReference type="RefSeq" id="WP_211629385.1">
    <property type="nucleotide sequence ID" value="NZ_CP073100.1"/>
</dbReference>
<name>A0A975G4S3_9BACT</name>
<dbReference type="EMBL" id="CP073100">
    <property type="protein sequence ID" value="QUE49324.1"/>
    <property type="molecule type" value="Genomic_DNA"/>
</dbReference>
<proteinExistence type="predicted"/>